<protein>
    <submittedName>
        <fullName evidence="1">Uncharacterized protein</fullName>
    </submittedName>
</protein>
<organism evidence="1 2">
    <name type="scientific">Ileibacterium valens</name>
    <dbReference type="NCBI Taxonomy" id="1862668"/>
    <lineage>
        <taxon>Bacteria</taxon>
        <taxon>Bacillati</taxon>
        <taxon>Bacillota</taxon>
        <taxon>Erysipelotrichia</taxon>
        <taxon>Erysipelotrichales</taxon>
        <taxon>Erysipelotrichaceae</taxon>
        <taxon>Ileibacterium</taxon>
    </lineage>
</organism>
<comment type="caution">
    <text evidence="1">The sequence shown here is derived from an EMBL/GenBank/DDBJ whole genome shotgun (WGS) entry which is preliminary data.</text>
</comment>
<evidence type="ECO:0000313" key="1">
    <source>
        <dbReference type="EMBL" id="OLU41674.1"/>
    </source>
</evidence>
<accession>A0A1U7NHV5</accession>
<dbReference type="AlphaFoldDB" id="A0A1U7NHV5"/>
<dbReference type="RefSeq" id="WP_075818209.1">
    <property type="nucleotide sequence ID" value="NZ_CAPFLH010000145.1"/>
</dbReference>
<proteinExistence type="predicted"/>
<dbReference type="GeneID" id="82202183"/>
<evidence type="ECO:0000313" key="2">
    <source>
        <dbReference type="Proteomes" id="UP000186341"/>
    </source>
</evidence>
<keyword evidence="2" id="KW-1185">Reference proteome</keyword>
<dbReference type="Proteomes" id="UP000186341">
    <property type="component" value="Unassembled WGS sequence"/>
</dbReference>
<dbReference type="OrthoDB" id="1655658at2"/>
<dbReference type="EMBL" id="MPJW01000078">
    <property type="protein sequence ID" value="OLU41674.1"/>
    <property type="molecule type" value="Genomic_DNA"/>
</dbReference>
<reference evidence="1 2" key="1">
    <citation type="submission" date="2016-11" db="EMBL/GenBank/DDBJ databases">
        <title>Description of two novel members of the family Erysipelotrichaceae: Ileibacterium lipovorans gen. nov., sp. nov. and Dubosiella newyorkensis, gen. nov., sp. nov.</title>
        <authorList>
            <person name="Cox L.M."/>
            <person name="Sohn J."/>
            <person name="Tyrrell K.L."/>
            <person name="Citron D.M."/>
            <person name="Lawson P.A."/>
            <person name="Patel N.B."/>
            <person name="Iizumi T."/>
            <person name="Perez-Perez G.I."/>
            <person name="Goldstein E.J."/>
            <person name="Blaser M.J."/>
        </authorList>
    </citation>
    <scope>NUCLEOTIDE SEQUENCE [LARGE SCALE GENOMIC DNA]</scope>
    <source>
        <strain evidence="1 2">NYU-BL-A3</strain>
    </source>
</reference>
<sequence length="439" mass="49968">MNRQNEVKDIVPDLLNKIESTYKDLVENDEVLSSLLKKNADKLAKAQDEQDFAAKIAERLSEAYKEHISSGNLPNGKMYYNIAKRIIPPTMTDSYQQISDYCYAAQSALNENAGISIKAQRAPINTDRIDGIVNRVSQEPFDEIDWILKAPIENFCRSVVDDHKKANADFHYRSGLRPRIIRKTDGKCCKWCSNLAGAYEYSPGMDREVFRRHENCGCTVEYDPGDGSKRRQNVWSKEWKQKSEKASDSIALESPLGNKPVLVTDQAIRKVKAVKVQGLEEDSEILKEEHQKLLKFAQKENGSKEVTGVINKSELGVKKFVYAKGDWDRTNLDSNPEIPMIFAMSPPESLVVIHNHPNSNSFSYADLGIFSYPQVKTLTLVTNKGVVRVLNKTDSFDYREFIDIIKEEKERWGFTGTTQPVIVKNVLKRAKECNLEYIK</sequence>
<name>A0A1U7NHV5_9FIRM</name>
<gene>
    <name evidence="1" type="ORF">BO222_02930</name>
</gene>